<accession>A0ABC9WVW7</accession>
<proteinExistence type="predicted"/>
<reference evidence="1 2" key="1">
    <citation type="submission" date="2024-06" db="EMBL/GenBank/DDBJ databases">
        <title>The draft genome of Grus japonensis, version 3.</title>
        <authorList>
            <person name="Nabeshima K."/>
            <person name="Suzuki S."/>
            <person name="Onuma M."/>
        </authorList>
    </citation>
    <scope>NUCLEOTIDE SEQUENCE [LARGE SCALE GENOMIC DNA]</scope>
    <source>
        <strain evidence="1 2">451A</strain>
    </source>
</reference>
<dbReference type="PANTHER" id="PTHR33395:SF22">
    <property type="entry name" value="REVERSE TRANSCRIPTASE DOMAIN-CONTAINING PROTEIN"/>
    <property type="match status" value="1"/>
</dbReference>
<evidence type="ECO:0000313" key="1">
    <source>
        <dbReference type="EMBL" id="GAB0188677.1"/>
    </source>
</evidence>
<dbReference type="PANTHER" id="PTHR33395">
    <property type="entry name" value="TRANSCRIPTASE, PUTATIVE-RELATED-RELATED"/>
    <property type="match status" value="1"/>
</dbReference>
<gene>
    <name evidence="1" type="ORF">GRJ2_001333000</name>
</gene>
<sequence length="157" mass="17775">MTSYENSYALATATSCGISQANQSSDKCSLAASQDVNQKTNHLKCMYTNAHSLGNKQEELELHTQSESYDIIGITETWWDNLLDWRIMMDGYRLFHKDRQGRRGGVATLYVKENLECIEVNYGNCGSPIKCLWVKIRGIVSKGDLRVDICYRPPNQG</sequence>
<evidence type="ECO:0000313" key="2">
    <source>
        <dbReference type="Proteomes" id="UP001623348"/>
    </source>
</evidence>
<protein>
    <submittedName>
        <fullName evidence="1">Uncharacterized protein</fullName>
    </submittedName>
</protein>
<comment type="caution">
    <text evidence="1">The sequence shown here is derived from an EMBL/GenBank/DDBJ whole genome shotgun (WGS) entry which is preliminary data.</text>
</comment>
<dbReference type="Gene3D" id="3.60.10.10">
    <property type="entry name" value="Endonuclease/exonuclease/phosphatase"/>
    <property type="match status" value="1"/>
</dbReference>
<dbReference type="InterPro" id="IPR036691">
    <property type="entry name" value="Endo/exonu/phosph_ase_sf"/>
</dbReference>
<name>A0ABC9WVW7_GRUJA</name>
<dbReference type="AlphaFoldDB" id="A0ABC9WVW7"/>
<dbReference type="Proteomes" id="UP001623348">
    <property type="component" value="Unassembled WGS sequence"/>
</dbReference>
<dbReference type="SUPFAM" id="SSF56219">
    <property type="entry name" value="DNase I-like"/>
    <property type="match status" value="1"/>
</dbReference>
<dbReference type="EMBL" id="BAAFJT010000004">
    <property type="protein sequence ID" value="GAB0188677.1"/>
    <property type="molecule type" value="Genomic_DNA"/>
</dbReference>
<organism evidence="1 2">
    <name type="scientific">Grus japonensis</name>
    <name type="common">Japanese crane</name>
    <name type="synonym">Red-crowned crane</name>
    <dbReference type="NCBI Taxonomy" id="30415"/>
    <lineage>
        <taxon>Eukaryota</taxon>
        <taxon>Metazoa</taxon>
        <taxon>Chordata</taxon>
        <taxon>Craniata</taxon>
        <taxon>Vertebrata</taxon>
        <taxon>Euteleostomi</taxon>
        <taxon>Archelosauria</taxon>
        <taxon>Archosauria</taxon>
        <taxon>Dinosauria</taxon>
        <taxon>Saurischia</taxon>
        <taxon>Theropoda</taxon>
        <taxon>Coelurosauria</taxon>
        <taxon>Aves</taxon>
        <taxon>Neognathae</taxon>
        <taxon>Neoaves</taxon>
        <taxon>Gruiformes</taxon>
        <taxon>Gruidae</taxon>
        <taxon>Grus</taxon>
    </lineage>
</organism>
<keyword evidence="2" id="KW-1185">Reference proteome</keyword>